<proteinExistence type="predicted"/>
<reference evidence="1" key="1">
    <citation type="submission" date="2017-12" db="EMBL/GenBank/DDBJ databases">
        <authorList>
            <person name="Martens C."/>
            <person name="Dahlstrom E."/>
            <person name="Barbian K."/>
            <person name="Sykora L."/>
            <person name="Ricklefs S."/>
            <person name="Bruno D."/>
            <person name="Anzick I."/>
            <person name="Myles I."/>
            <person name="Datta S.K."/>
        </authorList>
    </citation>
    <scope>NUCLEOTIDE SEQUENCE</scope>
    <source>
        <strain evidence="1">AD2</strain>
    </source>
</reference>
<protein>
    <submittedName>
        <fullName evidence="1">Uncharacterized protein</fullName>
    </submittedName>
</protein>
<gene>
    <name evidence="1" type="ORF">RADP37_03985a</name>
</gene>
<accession>A0A4Y1MTT7</accession>
<organism evidence="1">
    <name type="scientific">Roseomonas mucosa</name>
    <dbReference type="NCBI Taxonomy" id="207340"/>
    <lineage>
        <taxon>Bacteria</taxon>
        <taxon>Pseudomonadati</taxon>
        <taxon>Pseudomonadota</taxon>
        <taxon>Alphaproteobacteria</taxon>
        <taxon>Acetobacterales</taxon>
        <taxon>Roseomonadaceae</taxon>
        <taxon>Roseomonas</taxon>
    </lineage>
</organism>
<dbReference type="EMBL" id="CP025189">
    <property type="protein sequence ID" value="AWV21100.1"/>
    <property type="molecule type" value="Genomic_DNA"/>
</dbReference>
<sequence>MPDRAGEPGSPADCRCRQRGNGVFLSLGSPASPPVPRDQPSV</sequence>
<name>A0A4Y1MTT7_9PROT</name>
<evidence type="ECO:0000313" key="1">
    <source>
        <dbReference type="EMBL" id="AWV21100.1"/>
    </source>
</evidence>
<dbReference type="AlphaFoldDB" id="A0A4Y1MTT7"/>